<organism evidence="7 8">
    <name type="scientific">Collybiopsis luxurians FD-317 M1</name>
    <dbReference type="NCBI Taxonomy" id="944289"/>
    <lineage>
        <taxon>Eukaryota</taxon>
        <taxon>Fungi</taxon>
        <taxon>Dikarya</taxon>
        <taxon>Basidiomycota</taxon>
        <taxon>Agaricomycotina</taxon>
        <taxon>Agaricomycetes</taxon>
        <taxon>Agaricomycetidae</taxon>
        <taxon>Agaricales</taxon>
        <taxon>Marasmiineae</taxon>
        <taxon>Omphalotaceae</taxon>
        <taxon>Collybiopsis</taxon>
        <taxon>Collybiopsis luxurians</taxon>
    </lineage>
</organism>
<evidence type="ECO:0000256" key="1">
    <source>
        <dbReference type="ARBA" id="ARBA00009986"/>
    </source>
</evidence>
<dbReference type="Gene3D" id="3.40.605.10">
    <property type="entry name" value="Aldehyde Dehydrogenase, Chain A, domain 1"/>
    <property type="match status" value="1"/>
</dbReference>
<feature type="active site" evidence="3 4">
    <location>
        <position position="202"/>
    </location>
</feature>
<dbReference type="AlphaFoldDB" id="A0A0D0BH37"/>
<comment type="similarity">
    <text evidence="1 5">Belongs to the aldehyde dehydrogenase family.</text>
</comment>
<dbReference type="InterPro" id="IPR012394">
    <property type="entry name" value="Aldehyde_DH_NAD(P)"/>
</dbReference>
<dbReference type="Gene3D" id="3.40.309.10">
    <property type="entry name" value="Aldehyde Dehydrogenase, Chain A, domain 2"/>
    <property type="match status" value="1"/>
</dbReference>
<evidence type="ECO:0000256" key="5">
    <source>
        <dbReference type="RuleBase" id="RU003345"/>
    </source>
</evidence>
<dbReference type="SUPFAM" id="SSF53720">
    <property type="entry name" value="ALDH-like"/>
    <property type="match status" value="1"/>
</dbReference>
<dbReference type="GO" id="GO:0005737">
    <property type="term" value="C:cytoplasm"/>
    <property type="evidence" value="ECO:0007669"/>
    <property type="project" value="TreeGrafter"/>
</dbReference>
<evidence type="ECO:0000313" key="7">
    <source>
        <dbReference type="EMBL" id="KIK54036.1"/>
    </source>
</evidence>
<dbReference type="InterPro" id="IPR016161">
    <property type="entry name" value="Ald_DH/histidinol_DH"/>
</dbReference>
<dbReference type="InterPro" id="IPR016163">
    <property type="entry name" value="Ald_DH_C"/>
</dbReference>
<sequence>IHASLHATFSSRKTFSISWRQNQLLQISRMLQENHQVLAAAIFADLGKPAFEAYIGEINPMIDRAIISAKRLPEWAKEKSYVEHPDLPEAQKDCKPRVAPMPKGVVLVISPWQIQPIVGAIAAGCTVCLKLSEFTSNYAGCLQQLLPKYLDQNTLQIVCGGIPQITKVLELKWDHIFYTGNGNVARIISAAAAKHLTPLTLELGGKSPVVVAPNCDLELAAKRTMWGKIVNCGQICVSPDYVLISPSALSGYLRGLKRAYAEMYPSEQGGALESDSYAHMINIQHYRRIKGLLEKTKGKILMGGGMDEEKLKVEPTVVLVEKGDILLESETFGPILTIVELEEEDFIWKACQWINERDHPLVLYVFSTDKDIQERVGLYTTSGGLVFNDTITQLDVKVLPFGGVGESGYGRQLLEKTFECFSYEKSIVEIPLAAEENFILRYPPYTDNSFQVVCEPGLSVNIPESTLEIGL</sequence>
<keyword evidence="8" id="KW-1185">Reference proteome</keyword>
<proteinExistence type="inferred from homology"/>
<dbReference type="GO" id="GO:0004029">
    <property type="term" value="F:aldehyde dehydrogenase (NAD+) activity"/>
    <property type="evidence" value="ECO:0007669"/>
    <property type="project" value="TreeGrafter"/>
</dbReference>
<name>A0A0D0BH37_9AGAR</name>
<evidence type="ECO:0000256" key="3">
    <source>
        <dbReference type="PIRSR" id="PIRSR036492-1"/>
    </source>
</evidence>
<gene>
    <name evidence="7" type="ORF">GYMLUDRAFT_177906</name>
</gene>
<evidence type="ECO:0000313" key="8">
    <source>
        <dbReference type="Proteomes" id="UP000053593"/>
    </source>
</evidence>
<dbReference type="Proteomes" id="UP000053593">
    <property type="component" value="Unassembled WGS sequence"/>
</dbReference>
<feature type="active site" evidence="3">
    <location>
        <position position="236"/>
    </location>
</feature>
<accession>A0A0D0BH37</accession>
<dbReference type="HOGENOM" id="CLU_005391_3_1_1"/>
<dbReference type="PANTHER" id="PTHR43570">
    <property type="entry name" value="ALDEHYDE DEHYDROGENASE"/>
    <property type="match status" value="1"/>
</dbReference>
<evidence type="ECO:0000259" key="6">
    <source>
        <dbReference type="Pfam" id="PF00171"/>
    </source>
</evidence>
<dbReference type="PIRSF" id="PIRSF036492">
    <property type="entry name" value="ALDH"/>
    <property type="match status" value="1"/>
</dbReference>
<feature type="non-terminal residue" evidence="7">
    <location>
        <position position="1"/>
    </location>
</feature>
<reference evidence="7 8" key="1">
    <citation type="submission" date="2014-04" db="EMBL/GenBank/DDBJ databases">
        <title>Evolutionary Origins and Diversification of the Mycorrhizal Mutualists.</title>
        <authorList>
            <consortium name="DOE Joint Genome Institute"/>
            <consortium name="Mycorrhizal Genomics Consortium"/>
            <person name="Kohler A."/>
            <person name="Kuo A."/>
            <person name="Nagy L.G."/>
            <person name="Floudas D."/>
            <person name="Copeland A."/>
            <person name="Barry K.W."/>
            <person name="Cichocki N."/>
            <person name="Veneault-Fourrey C."/>
            <person name="LaButti K."/>
            <person name="Lindquist E.A."/>
            <person name="Lipzen A."/>
            <person name="Lundell T."/>
            <person name="Morin E."/>
            <person name="Murat C."/>
            <person name="Riley R."/>
            <person name="Ohm R."/>
            <person name="Sun H."/>
            <person name="Tunlid A."/>
            <person name="Henrissat B."/>
            <person name="Grigoriev I.V."/>
            <person name="Hibbett D.S."/>
            <person name="Martin F."/>
        </authorList>
    </citation>
    <scope>NUCLEOTIDE SEQUENCE [LARGE SCALE GENOMIC DNA]</scope>
    <source>
        <strain evidence="7 8">FD-317 M1</strain>
    </source>
</reference>
<dbReference type="InterPro" id="IPR016162">
    <property type="entry name" value="Ald_DH_N"/>
</dbReference>
<keyword evidence="2 5" id="KW-0560">Oxidoreductase</keyword>
<feature type="domain" description="Aldehyde dehydrogenase" evidence="6">
    <location>
        <begin position="8"/>
        <end position="427"/>
    </location>
</feature>
<evidence type="ECO:0000256" key="2">
    <source>
        <dbReference type="ARBA" id="ARBA00023002"/>
    </source>
</evidence>
<dbReference type="GO" id="GO:0006081">
    <property type="term" value="P:aldehyde metabolic process"/>
    <property type="evidence" value="ECO:0007669"/>
    <property type="project" value="InterPro"/>
</dbReference>
<dbReference type="PANTHER" id="PTHR43570:SF16">
    <property type="entry name" value="ALDEHYDE DEHYDROGENASE TYPE III, ISOFORM Q"/>
    <property type="match status" value="1"/>
</dbReference>
<dbReference type="EMBL" id="KN834820">
    <property type="protein sequence ID" value="KIK54036.1"/>
    <property type="molecule type" value="Genomic_DNA"/>
</dbReference>
<evidence type="ECO:0000256" key="4">
    <source>
        <dbReference type="PROSITE-ProRule" id="PRU10007"/>
    </source>
</evidence>
<dbReference type="OrthoDB" id="440325at2759"/>
<dbReference type="InterPro" id="IPR015590">
    <property type="entry name" value="Aldehyde_DH_dom"/>
</dbReference>
<dbReference type="InterPro" id="IPR029510">
    <property type="entry name" value="Ald_DH_CS_GLU"/>
</dbReference>
<dbReference type="Pfam" id="PF00171">
    <property type="entry name" value="Aldedh"/>
    <property type="match status" value="1"/>
</dbReference>
<dbReference type="PROSITE" id="PS00687">
    <property type="entry name" value="ALDEHYDE_DEHYDR_GLU"/>
    <property type="match status" value="1"/>
</dbReference>
<protein>
    <recommendedName>
        <fullName evidence="6">Aldehyde dehydrogenase domain-containing protein</fullName>
    </recommendedName>
</protein>